<dbReference type="Proteomes" id="UP001159363">
    <property type="component" value="Chromosome 1"/>
</dbReference>
<comment type="caution">
    <text evidence="1">The sequence shown here is derived from an EMBL/GenBank/DDBJ whole genome shotgun (WGS) entry which is preliminary data.</text>
</comment>
<sequence>MPSRCRGLYRQPTRVLLATSSLSALPEMNMFDRYRLPRAQTPILPIIQREVAKSNGSLDDADCCESLSIDRRKILRMADCRTGDWPEATDFREYIEIFSSVSSPPTMTNRVQSPAGSHPNFRKWESFRMMSMVGGFSRGGGGDRPFPQPFHAGAAP</sequence>
<name>A0ABQ9IEI1_9NEOP</name>
<keyword evidence="2" id="KW-1185">Reference proteome</keyword>
<accession>A0ABQ9IEI1</accession>
<gene>
    <name evidence="1" type="ORF">PR048_000405</name>
</gene>
<reference evidence="1 2" key="1">
    <citation type="submission" date="2023-02" db="EMBL/GenBank/DDBJ databases">
        <title>LHISI_Scaffold_Assembly.</title>
        <authorList>
            <person name="Stuart O.P."/>
            <person name="Cleave R."/>
            <person name="Magrath M.J.L."/>
            <person name="Mikheyev A.S."/>
        </authorList>
    </citation>
    <scope>NUCLEOTIDE SEQUENCE [LARGE SCALE GENOMIC DNA]</scope>
    <source>
        <strain evidence="1">Daus_M_001</strain>
        <tissue evidence="1">Leg muscle</tissue>
    </source>
</reference>
<protein>
    <submittedName>
        <fullName evidence="1">Uncharacterized protein</fullName>
    </submittedName>
</protein>
<proteinExistence type="predicted"/>
<evidence type="ECO:0000313" key="1">
    <source>
        <dbReference type="EMBL" id="KAJ8895080.1"/>
    </source>
</evidence>
<evidence type="ECO:0000313" key="2">
    <source>
        <dbReference type="Proteomes" id="UP001159363"/>
    </source>
</evidence>
<organism evidence="1 2">
    <name type="scientific">Dryococelus australis</name>
    <dbReference type="NCBI Taxonomy" id="614101"/>
    <lineage>
        <taxon>Eukaryota</taxon>
        <taxon>Metazoa</taxon>
        <taxon>Ecdysozoa</taxon>
        <taxon>Arthropoda</taxon>
        <taxon>Hexapoda</taxon>
        <taxon>Insecta</taxon>
        <taxon>Pterygota</taxon>
        <taxon>Neoptera</taxon>
        <taxon>Polyneoptera</taxon>
        <taxon>Phasmatodea</taxon>
        <taxon>Verophasmatodea</taxon>
        <taxon>Anareolatae</taxon>
        <taxon>Phasmatidae</taxon>
        <taxon>Eurycanthinae</taxon>
        <taxon>Dryococelus</taxon>
    </lineage>
</organism>
<dbReference type="EMBL" id="JARBHB010000001">
    <property type="protein sequence ID" value="KAJ8895080.1"/>
    <property type="molecule type" value="Genomic_DNA"/>
</dbReference>